<dbReference type="InterPro" id="IPR044861">
    <property type="entry name" value="IPNS-like_FE2OG_OXY"/>
</dbReference>
<dbReference type="InterPro" id="IPR027443">
    <property type="entry name" value="IPNS-like_sf"/>
</dbReference>
<protein>
    <recommendedName>
        <fullName evidence="1">Isopenicillin N synthase-like Fe(2+) 2OG dioxygenase domain-containing protein</fullName>
    </recommendedName>
</protein>
<evidence type="ECO:0000313" key="4">
    <source>
        <dbReference type="EMBL" id="CAD9694932.1"/>
    </source>
</evidence>
<dbReference type="EMBL" id="HBHK01019464">
    <property type="protein sequence ID" value="CAD9694932.1"/>
    <property type="molecule type" value="Transcribed_RNA"/>
</dbReference>
<dbReference type="PANTHER" id="PTHR47990">
    <property type="entry name" value="2-OXOGLUTARATE (2OG) AND FE(II)-DEPENDENT OXYGENASE SUPERFAMILY PROTEIN-RELATED"/>
    <property type="match status" value="1"/>
</dbReference>
<evidence type="ECO:0000259" key="1">
    <source>
        <dbReference type="Pfam" id="PF03171"/>
    </source>
</evidence>
<sequence length="355" mass="39174">MSAMLTMSEQQMLPLEQHEETVSYESGDFVRVDLSGDLDAGLRRACKGTGVVLLGGIPDAPLDKIRELLDAVAARPDIQDRVNEAYQATGAKKLVWKDSFATGRGGDSVDQKRVLDLAAHRIAAIEKVQRGREIDEPLTESLEFFHQVEQAVVPKLLEALGTTGQVPLISEEHDWLTAYRMVDYYARPSDSRPPRCGEHRDFGTLTLIFQDGMGGLEVQVGDKWVPVPPKDTVLLFGWCSKVRSNDRIPAALHRVVDSPVADKNSVVPRRTTAILFVAPGADASVAPVVLPGESTHYGGLKKAGDLKGIMARKWEFREGTIDESQIAAEVEERRRFKTQDDIVAHVLKTQNDQTI</sequence>
<accession>A0A7S2SBT7</accession>
<proteinExistence type="predicted"/>
<dbReference type="AlphaFoldDB" id="A0A7S2SBT7"/>
<dbReference type="Gene3D" id="2.60.120.330">
    <property type="entry name" value="B-lactam Antibiotic, Isopenicillin N Synthase, Chain"/>
    <property type="match status" value="1"/>
</dbReference>
<dbReference type="InterPro" id="IPR050231">
    <property type="entry name" value="Iron_ascorbate_oxido_reductase"/>
</dbReference>
<dbReference type="Pfam" id="PF03171">
    <property type="entry name" value="2OG-FeII_Oxy"/>
    <property type="match status" value="1"/>
</dbReference>
<reference evidence="3" key="1">
    <citation type="submission" date="2021-01" db="EMBL/GenBank/DDBJ databases">
        <authorList>
            <person name="Corre E."/>
            <person name="Pelletier E."/>
            <person name="Niang G."/>
            <person name="Scheremetjew M."/>
            <person name="Finn R."/>
            <person name="Kale V."/>
            <person name="Holt S."/>
            <person name="Cochrane G."/>
            <person name="Meng A."/>
            <person name="Brown T."/>
            <person name="Cohen L."/>
        </authorList>
    </citation>
    <scope>NUCLEOTIDE SEQUENCE</scope>
    <source>
        <strain evidence="3">NY070348D</strain>
    </source>
</reference>
<evidence type="ECO:0000313" key="2">
    <source>
        <dbReference type="EMBL" id="CAD9694928.1"/>
    </source>
</evidence>
<gene>
    <name evidence="2" type="ORF">QSP1433_LOCUS12308</name>
    <name evidence="3" type="ORF">QSP1433_LOCUS12309</name>
    <name evidence="4" type="ORF">QSP1433_LOCUS12310</name>
</gene>
<dbReference type="EMBL" id="HBHK01019463">
    <property type="protein sequence ID" value="CAD9694930.1"/>
    <property type="molecule type" value="Transcribed_RNA"/>
</dbReference>
<feature type="domain" description="Isopenicillin N synthase-like Fe(2+) 2OG dioxygenase" evidence="1">
    <location>
        <begin position="184"/>
        <end position="277"/>
    </location>
</feature>
<name>A0A7S2SBT7_9STRA</name>
<dbReference type="EMBL" id="HBHK01019462">
    <property type="protein sequence ID" value="CAD9694928.1"/>
    <property type="molecule type" value="Transcribed_RNA"/>
</dbReference>
<dbReference type="SUPFAM" id="SSF51197">
    <property type="entry name" value="Clavaminate synthase-like"/>
    <property type="match status" value="1"/>
</dbReference>
<organism evidence="3">
    <name type="scientific">Mucochytrium quahogii</name>
    <dbReference type="NCBI Taxonomy" id="96639"/>
    <lineage>
        <taxon>Eukaryota</taxon>
        <taxon>Sar</taxon>
        <taxon>Stramenopiles</taxon>
        <taxon>Bigyra</taxon>
        <taxon>Labyrinthulomycetes</taxon>
        <taxon>Thraustochytrida</taxon>
        <taxon>Thraustochytriidae</taxon>
        <taxon>Mucochytrium</taxon>
    </lineage>
</organism>
<evidence type="ECO:0000313" key="3">
    <source>
        <dbReference type="EMBL" id="CAD9694930.1"/>
    </source>
</evidence>